<reference evidence="1 2" key="1">
    <citation type="submission" date="2024-01" db="EMBL/GenBank/DDBJ databases">
        <title>The genomes of 5 underutilized Papilionoideae crops provide insights into root nodulation and disease resistanc.</title>
        <authorList>
            <person name="Jiang F."/>
        </authorList>
    </citation>
    <scope>NUCLEOTIDE SEQUENCE [LARGE SCALE GENOMIC DNA]</scope>
    <source>
        <strain evidence="1">LVBAO_FW01</strain>
        <tissue evidence="1">Leaves</tissue>
    </source>
</reference>
<keyword evidence="2" id="KW-1185">Reference proteome</keyword>
<evidence type="ECO:0000313" key="1">
    <source>
        <dbReference type="EMBL" id="KAK7308696.1"/>
    </source>
</evidence>
<accession>A0AAN9K2A4</accession>
<sequence length="344" mass="38827">METAQGSLNLALLEHGNPNLKPRINDSLMSQAKNQVTKSSSTGQNETSKKIDDLVLTMNAAMDSAQDAAAFCDEMGKSSHVIITSLSKLESALNTDTIGNSPQKIELPAILFGSKIDDKCITSHTFDQIPNKKANPSIDPNDISDEDRKIDLFDNDSKGIKPINYCIQTNDMPQMATATFIQRQGLETFCDSEGPPSNMKETREDRYEYLRVGLALTMLIKSNCYLTPDMQLTLAEMKDDVLRGQPVTLLLKTYAIHWMPPFSCLRYIYLPIKDDGEHWYLMVISLEEGIVHNLGSSLQVGQCSVLAQMISSEEHFPHNYMRSMHRFRWWEIMDAIGRSYCEQR</sequence>
<organism evidence="1 2">
    <name type="scientific">Canavalia gladiata</name>
    <name type="common">Sword bean</name>
    <name type="synonym">Dolichos gladiatus</name>
    <dbReference type="NCBI Taxonomy" id="3824"/>
    <lineage>
        <taxon>Eukaryota</taxon>
        <taxon>Viridiplantae</taxon>
        <taxon>Streptophyta</taxon>
        <taxon>Embryophyta</taxon>
        <taxon>Tracheophyta</taxon>
        <taxon>Spermatophyta</taxon>
        <taxon>Magnoliopsida</taxon>
        <taxon>eudicotyledons</taxon>
        <taxon>Gunneridae</taxon>
        <taxon>Pentapetalae</taxon>
        <taxon>rosids</taxon>
        <taxon>fabids</taxon>
        <taxon>Fabales</taxon>
        <taxon>Fabaceae</taxon>
        <taxon>Papilionoideae</taxon>
        <taxon>50 kb inversion clade</taxon>
        <taxon>NPAAA clade</taxon>
        <taxon>indigoferoid/millettioid clade</taxon>
        <taxon>Phaseoleae</taxon>
        <taxon>Canavalia</taxon>
    </lineage>
</organism>
<dbReference type="AlphaFoldDB" id="A0AAN9K2A4"/>
<name>A0AAN9K2A4_CANGL</name>
<protein>
    <recommendedName>
        <fullName evidence="3">Ubiquitin-like protease family profile domain-containing protein</fullName>
    </recommendedName>
</protein>
<proteinExistence type="predicted"/>
<comment type="caution">
    <text evidence="1">The sequence shown here is derived from an EMBL/GenBank/DDBJ whole genome shotgun (WGS) entry which is preliminary data.</text>
</comment>
<gene>
    <name evidence="1" type="ORF">VNO77_42319</name>
</gene>
<dbReference type="Proteomes" id="UP001367508">
    <property type="component" value="Unassembled WGS sequence"/>
</dbReference>
<evidence type="ECO:0008006" key="3">
    <source>
        <dbReference type="Google" id="ProtNLM"/>
    </source>
</evidence>
<dbReference type="EMBL" id="JAYMYQ010000010">
    <property type="protein sequence ID" value="KAK7308696.1"/>
    <property type="molecule type" value="Genomic_DNA"/>
</dbReference>
<evidence type="ECO:0000313" key="2">
    <source>
        <dbReference type="Proteomes" id="UP001367508"/>
    </source>
</evidence>